<evidence type="ECO:0000256" key="2">
    <source>
        <dbReference type="ARBA" id="ARBA00022448"/>
    </source>
</evidence>
<dbReference type="CDD" id="cd06261">
    <property type="entry name" value="TM_PBP2"/>
    <property type="match status" value="1"/>
</dbReference>
<gene>
    <name evidence="9" type="ORF">QOZ98_002268</name>
</gene>
<keyword evidence="10" id="KW-1185">Reference proteome</keyword>
<dbReference type="Gene3D" id="1.10.3720.10">
    <property type="entry name" value="MetI-like"/>
    <property type="match status" value="1"/>
</dbReference>
<protein>
    <submittedName>
        <fullName evidence="9">Raffinose/stachyose/melibiose transport system permease protein</fullName>
    </submittedName>
</protein>
<reference evidence="9 10" key="1">
    <citation type="submission" date="2023-07" db="EMBL/GenBank/DDBJ databases">
        <title>Genomic Encyclopedia of Type Strains, Phase IV (KMG-IV): sequencing the most valuable type-strain genomes for metagenomic binning, comparative biology and taxonomic classification.</title>
        <authorList>
            <person name="Goeker M."/>
        </authorList>
    </citation>
    <scope>NUCLEOTIDE SEQUENCE [LARGE SCALE GENOMIC DNA]</scope>
    <source>
        <strain evidence="9 10">DSM 16419</strain>
    </source>
</reference>
<feature type="transmembrane region" description="Helical" evidence="7">
    <location>
        <begin position="111"/>
        <end position="134"/>
    </location>
</feature>
<dbReference type="EMBL" id="JAUSWB010000005">
    <property type="protein sequence ID" value="MDQ0429440.1"/>
    <property type="molecule type" value="Genomic_DNA"/>
</dbReference>
<comment type="subcellular location">
    <subcellularLocation>
        <location evidence="1 7">Cell membrane</location>
        <topology evidence="1 7">Multi-pass membrane protein</topology>
    </subcellularLocation>
</comment>
<evidence type="ECO:0000313" key="10">
    <source>
        <dbReference type="Proteomes" id="UP001241988"/>
    </source>
</evidence>
<evidence type="ECO:0000256" key="3">
    <source>
        <dbReference type="ARBA" id="ARBA00022475"/>
    </source>
</evidence>
<proteinExistence type="inferred from homology"/>
<keyword evidence="5 7" id="KW-1133">Transmembrane helix</keyword>
<name>A0ABU0GVQ4_9BACL</name>
<keyword evidence="6 7" id="KW-0472">Membrane</keyword>
<evidence type="ECO:0000256" key="6">
    <source>
        <dbReference type="ARBA" id="ARBA00023136"/>
    </source>
</evidence>
<keyword evidence="4 7" id="KW-0812">Transmembrane</keyword>
<evidence type="ECO:0000313" key="9">
    <source>
        <dbReference type="EMBL" id="MDQ0429440.1"/>
    </source>
</evidence>
<dbReference type="Pfam" id="PF00528">
    <property type="entry name" value="BPD_transp_1"/>
    <property type="match status" value="1"/>
</dbReference>
<dbReference type="InterPro" id="IPR035906">
    <property type="entry name" value="MetI-like_sf"/>
</dbReference>
<accession>A0ABU0GVQ4</accession>
<evidence type="ECO:0000256" key="5">
    <source>
        <dbReference type="ARBA" id="ARBA00022989"/>
    </source>
</evidence>
<dbReference type="PANTHER" id="PTHR30193">
    <property type="entry name" value="ABC TRANSPORTER PERMEASE PROTEIN"/>
    <property type="match status" value="1"/>
</dbReference>
<dbReference type="InterPro" id="IPR000515">
    <property type="entry name" value="MetI-like"/>
</dbReference>
<organism evidence="9 10">
    <name type="scientific">Planomicrobium stackebrandtii</name>
    <dbReference type="NCBI Taxonomy" id="253160"/>
    <lineage>
        <taxon>Bacteria</taxon>
        <taxon>Bacillati</taxon>
        <taxon>Bacillota</taxon>
        <taxon>Bacilli</taxon>
        <taxon>Bacillales</taxon>
        <taxon>Caryophanaceae</taxon>
        <taxon>Planomicrobium</taxon>
    </lineage>
</organism>
<sequence length="300" mass="33462">MKEGARMIARRNRMIPALFILPSLLFLGIFIYIPLVQNFYNSFFDFSVFSPTKEYVGFSAFQQLLGDKVVMTALINNIKYAIISVIFQVAFALILATILEDKLFRRIAPMLRVIYFIPVMISISVIALLFNFIYNPQMGLLNSFLELVGLGNLAVPWLGNATTSIYAVIAMSQWQSIGFITMLFIVAIQKIPKELYEAANIDGAGKIRQFFSITIPQVKEALFVNMLITITGSMLVFNEPYILTNGGPGTSSMTLSVYMYQQGFFKDNMGYGSAVATLIFVVTAIFALIQIKVSGTGKDE</sequence>
<evidence type="ECO:0000256" key="7">
    <source>
        <dbReference type="RuleBase" id="RU363032"/>
    </source>
</evidence>
<dbReference type="RefSeq" id="WP_308787523.1">
    <property type="nucleotide sequence ID" value="NZ_JAUSWB010000005.1"/>
</dbReference>
<evidence type="ECO:0000259" key="8">
    <source>
        <dbReference type="PROSITE" id="PS50928"/>
    </source>
</evidence>
<feature type="domain" description="ABC transmembrane type-1" evidence="8">
    <location>
        <begin position="74"/>
        <end position="290"/>
    </location>
</feature>
<dbReference type="InterPro" id="IPR051393">
    <property type="entry name" value="ABC_transporter_permease"/>
</dbReference>
<feature type="transmembrane region" description="Helical" evidence="7">
    <location>
        <begin position="78"/>
        <end position="99"/>
    </location>
</feature>
<feature type="transmembrane region" description="Helical" evidence="7">
    <location>
        <begin position="269"/>
        <end position="289"/>
    </location>
</feature>
<feature type="transmembrane region" description="Helical" evidence="7">
    <location>
        <begin position="165"/>
        <end position="188"/>
    </location>
</feature>
<keyword evidence="2 7" id="KW-0813">Transport</keyword>
<comment type="similarity">
    <text evidence="7">Belongs to the binding-protein-dependent transport system permease family.</text>
</comment>
<feature type="transmembrane region" description="Helical" evidence="7">
    <location>
        <begin position="15"/>
        <end position="35"/>
    </location>
</feature>
<dbReference type="Proteomes" id="UP001241988">
    <property type="component" value="Unassembled WGS sequence"/>
</dbReference>
<keyword evidence="3" id="KW-1003">Cell membrane</keyword>
<dbReference type="SUPFAM" id="SSF161098">
    <property type="entry name" value="MetI-like"/>
    <property type="match status" value="1"/>
</dbReference>
<evidence type="ECO:0000256" key="4">
    <source>
        <dbReference type="ARBA" id="ARBA00022692"/>
    </source>
</evidence>
<feature type="transmembrane region" description="Helical" evidence="7">
    <location>
        <begin position="222"/>
        <end position="243"/>
    </location>
</feature>
<comment type="caution">
    <text evidence="9">The sequence shown here is derived from an EMBL/GenBank/DDBJ whole genome shotgun (WGS) entry which is preliminary data.</text>
</comment>
<dbReference type="PANTHER" id="PTHR30193:SF37">
    <property type="entry name" value="INNER MEMBRANE ABC TRANSPORTER PERMEASE PROTEIN YCJO"/>
    <property type="match status" value="1"/>
</dbReference>
<dbReference type="PROSITE" id="PS50928">
    <property type="entry name" value="ABC_TM1"/>
    <property type="match status" value="1"/>
</dbReference>
<evidence type="ECO:0000256" key="1">
    <source>
        <dbReference type="ARBA" id="ARBA00004651"/>
    </source>
</evidence>